<name>A0A5R9ISV6_9GAMM</name>
<comment type="caution">
    <text evidence="1">The sequence shown here is derived from an EMBL/GenBank/DDBJ whole genome shotgun (WGS) entry which is preliminary data.</text>
</comment>
<evidence type="ECO:0000313" key="1">
    <source>
        <dbReference type="EMBL" id="TLU67583.1"/>
    </source>
</evidence>
<dbReference type="RefSeq" id="WP_138318186.1">
    <property type="nucleotide sequence ID" value="NZ_VCBC01000002.1"/>
</dbReference>
<dbReference type="EMBL" id="VCBC01000002">
    <property type="protein sequence ID" value="TLU67583.1"/>
    <property type="molecule type" value="Genomic_DNA"/>
</dbReference>
<dbReference type="InterPro" id="IPR038086">
    <property type="entry name" value="DUF2789_sf"/>
</dbReference>
<dbReference type="AlphaFoldDB" id="A0A5R9ISV6"/>
<reference evidence="1 2" key="1">
    <citation type="submission" date="2019-05" db="EMBL/GenBank/DDBJ databases">
        <title>Genome sequences of Thalassotalea litorea 1K03283.</title>
        <authorList>
            <person name="Zhang D."/>
        </authorList>
    </citation>
    <scope>NUCLEOTIDE SEQUENCE [LARGE SCALE GENOMIC DNA]</scope>
    <source>
        <strain evidence="1 2">MCCC 1K03283</strain>
    </source>
</reference>
<proteinExistence type="predicted"/>
<keyword evidence="2" id="KW-1185">Reference proteome</keyword>
<dbReference type="OrthoDB" id="5828847at2"/>
<dbReference type="Gene3D" id="1.10.10.1130">
    <property type="entry name" value="Uncharacterised protein PF10982, DUF2789"/>
    <property type="match status" value="1"/>
</dbReference>
<accession>A0A5R9ISV6</accession>
<organism evidence="1 2">
    <name type="scientific">Thalassotalea litorea</name>
    <dbReference type="NCBI Taxonomy" id="2020715"/>
    <lineage>
        <taxon>Bacteria</taxon>
        <taxon>Pseudomonadati</taxon>
        <taxon>Pseudomonadota</taxon>
        <taxon>Gammaproteobacteria</taxon>
        <taxon>Alteromonadales</taxon>
        <taxon>Colwelliaceae</taxon>
        <taxon>Thalassotalea</taxon>
    </lineage>
</organism>
<evidence type="ECO:0000313" key="2">
    <source>
        <dbReference type="Proteomes" id="UP000307790"/>
    </source>
</evidence>
<gene>
    <name evidence="1" type="ORF">FE810_01145</name>
</gene>
<protein>
    <submittedName>
        <fullName evidence="1">DUF2789 domain-containing protein</fullName>
    </submittedName>
</protein>
<sequence length="76" mass="8650">MDLSNHNLQGLFAQLGLDNQPDNINQFIEQHKGLASEVRLEKADFWSPAQASFIQESIDEDSDWCEIVDALDSMLR</sequence>
<dbReference type="InterPro" id="IPR021250">
    <property type="entry name" value="DUF2789"/>
</dbReference>
<dbReference type="Pfam" id="PF10982">
    <property type="entry name" value="DUF2789"/>
    <property type="match status" value="1"/>
</dbReference>
<dbReference type="Proteomes" id="UP000307790">
    <property type="component" value="Unassembled WGS sequence"/>
</dbReference>